<dbReference type="EMBL" id="DSXI01000684">
    <property type="protein sequence ID" value="HGS06321.1"/>
    <property type="molecule type" value="Genomic_DNA"/>
</dbReference>
<name>A0A7V4GAH1_9BACT</name>
<dbReference type="InterPro" id="IPR024364">
    <property type="entry name" value="Baseplate_phage_T4-like"/>
</dbReference>
<reference evidence="1" key="1">
    <citation type="journal article" date="2020" name="mSystems">
        <title>Genome- and Community-Level Interaction Insights into Carbon Utilization and Element Cycling Functions of Hydrothermarchaeota in Hydrothermal Sediment.</title>
        <authorList>
            <person name="Zhou Z."/>
            <person name="Liu Y."/>
            <person name="Xu W."/>
            <person name="Pan J."/>
            <person name="Luo Z.H."/>
            <person name="Li M."/>
        </authorList>
    </citation>
    <scope>NUCLEOTIDE SEQUENCE [LARGE SCALE GENOMIC DNA]</scope>
    <source>
        <strain evidence="1">SpSt-548</strain>
    </source>
</reference>
<protein>
    <submittedName>
        <fullName evidence="1">Phage baseplate protein</fullName>
    </submittedName>
</protein>
<gene>
    <name evidence="1" type="ORF">ENT08_11415</name>
</gene>
<dbReference type="AlphaFoldDB" id="A0A7V4GAH1"/>
<evidence type="ECO:0000313" key="1">
    <source>
        <dbReference type="EMBL" id="HGS06321.1"/>
    </source>
</evidence>
<sequence length="235" mass="26587">MRIYEEGRRQHRLDRWLTILQAASPDRSRRELADLTIGQRDLQLLDFREAHFGRKLKAYGECPACQAQLEFDLGTETLRQDAGLQPHQEFTLTEAGFELRYRLPTSRDLAAAAALPGLHEAREVILQRCLLAAAHQGVPMDLEKLPADLVARLIEEMGCRDPQADVRLALDCPGCGHAWEVLFDIGVFVWHDLKLTARRLVQEVHILASAYGWSETAILSLTPARRQAYLDLVLS</sequence>
<proteinExistence type="predicted"/>
<dbReference type="Pfam" id="PF12322">
    <property type="entry name" value="T4_baseplate"/>
    <property type="match status" value="1"/>
</dbReference>
<organism evidence="1">
    <name type="scientific">Desulfobacca acetoxidans</name>
    <dbReference type="NCBI Taxonomy" id="60893"/>
    <lineage>
        <taxon>Bacteria</taxon>
        <taxon>Pseudomonadati</taxon>
        <taxon>Thermodesulfobacteriota</taxon>
        <taxon>Desulfobaccia</taxon>
        <taxon>Desulfobaccales</taxon>
        <taxon>Desulfobaccaceae</taxon>
        <taxon>Desulfobacca</taxon>
    </lineage>
</organism>
<accession>A0A7V4GAH1</accession>
<comment type="caution">
    <text evidence="1">The sequence shown here is derived from an EMBL/GenBank/DDBJ whole genome shotgun (WGS) entry which is preliminary data.</text>
</comment>